<proteinExistence type="predicted"/>
<dbReference type="EMBL" id="JACRTC010000002">
    <property type="protein sequence ID" value="MBC8569911.1"/>
    <property type="molecule type" value="Genomic_DNA"/>
</dbReference>
<protein>
    <submittedName>
        <fullName evidence="1">Uncharacterized protein</fullName>
    </submittedName>
</protein>
<organism evidence="1 2">
    <name type="scientific">Zongyangia hominis</name>
    <dbReference type="NCBI Taxonomy" id="2763677"/>
    <lineage>
        <taxon>Bacteria</taxon>
        <taxon>Bacillati</taxon>
        <taxon>Bacillota</taxon>
        <taxon>Clostridia</taxon>
        <taxon>Eubacteriales</taxon>
        <taxon>Oscillospiraceae</taxon>
        <taxon>Zongyangia</taxon>
    </lineage>
</organism>
<accession>A0A926IA70</accession>
<name>A0A926IA70_9FIRM</name>
<sequence length="94" mass="10177">MLDNSIAYVASSHYDHAATEGDGGGNRPTRTSKIRLSEEDVVALASLLALSLGKDKTHRDLETLINLLSLVTANLRSMLTQRSVNRGATIEIIE</sequence>
<gene>
    <name evidence="1" type="ORF">H8709_03605</name>
</gene>
<reference evidence="1" key="1">
    <citation type="submission" date="2020-08" db="EMBL/GenBank/DDBJ databases">
        <title>Genome public.</title>
        <authorList>
            <person name="Liu C."/>
            <person name="Sun Q."/>
        </authorList>
    </citation>
    <scope>NUCLEOTIDE SEQUENCE</scope>
    <source>
        <strain evidence="1">NSJ-54</strain>
    </source>
</reference>
<dbReference type="AlphaFoldDB" id="A0A926IA70"/>
<evidence type="ECO:0000313" key="1">
    <source>
        <dbReference type="EMBL" id="MBC8569911.1"/>
    </source>
</evidence>
<dbReference type="Proteomes" id="UP000660861">
    <property type="component" value="Unassembled WGS sequence"/>
</dbReference>
<evidence type="ECO:0000313" key="2">
    <source>
        <dbReference type="Proteomes" id="UP000660861"/>
    </source>
</evidence>
<dbReference type="RefSeq" id="WP_262397021.1">
    <property type="nucleotide sequence ID" value="NZ_JACRTC010000002.1"/>
</dbReference>
<keyword evidence="2" id="KW-1185">Reference proteome</keyword>
<comment type="caution">
    <text evidence="1">The sequence shown here is derived from an EMBL/GenBank/DDBJ whole genome shotgun (WGS) entry which is preliminary data.</text>
</comment>